<gene>
    <name evidence="2" type="ORF">LCGC14_2456280</name>
</gene>
<reference evidence="2" key="1">
    <citation type="journal article" date="2015" name="Nature">
        <title>Complex archaea that bridge the gap between prokaryotes and eukaryotes.</title>
        <authorList>
            <person name="Spang A."/>
            <person name="Saw J.H."/>
            <person name="Jorgensen S.L."/>
            <person name="Zaremba-Niedzwiedzka K."/>
            <person name="Martijn J."/>
            <person name="Lind A.E."/>
            <person name="van Eijk R."/>
            <person name="Schleper C."/>
            <person name="Guy L."/>
            <person name="Ettema T.J."/>
        </authorList>
    </citation>
    <scope>NUCLEOTIDE SEQUENCE</scope>
</reference>
<name>A0A0F9BF48_9ZZZZ</name>
<sequence length="76" mass="8759">MSVKEEVLKELTEKSQKGESPDITDGVDLTLTKVEKILDEEIEIQREMLENDEQNKKSINWRILGFQLVKQRIGSG</sequence>
<evidence type="ECO:0000313" key="2">
    <source>
        <dbReference type="EMBL" id="KKL20355.1"/>
    </source>
</evidence>
<comment type="caution">
    <text evidence="2">The sequence shown here is derived from an EMBL/GenBank/DDBJ whole genome shotgun (WGS) entry which is preliminary data.</text>
</comment>
<dbReference type="AlphaFoldDB" id="A0A0F9BF48"/>
<proteinExistence type="predicted"/>
<feature type="region of interest" description="Disordered" evidence="1">
    <location>
        <begin position="1"/>
        <end position="24"/>
    </location>
</feature>
<accession>A0A0F9BF48</accession>
<organism evidence="2">
    <name type="scientific">marine sediment metagenome</name>
    <dbReference type="NCBI Taxonomy" id="412755"/>
    <lineage>
        <taxon>unclassified sequences</taxon>
        <taxon>metagenomes</taxon>
        <taxon>ecological metagenomes</taxon>
    </lineage>
</organism>
<protein>
    <submittedName>
        <fullName evidence="2">Uncharacterized protein</fullName>
    </submittedName>
</protein>
<evidence type="ECO:0000256" key="1">
    <source>
        <dbReference type="SAM" id="MobiDB-lite"/>
    </source>
</evidence>
<dbReference type="EMBL" id="LAZR01038131">
    <property type="protein sequence ID" value="KKL20355.1"/>
    <property type="molecule type" value="Genomic_DNA"/>
</dbReference>
<feature type="compositionally biased region" description="Basic and acidic residues" evidence="1">
    <location>
        <begin position="1"/>
        <end position="20"/>
    </location>
</feature>